<comment type="caution">
    <text evidence="1">The sequence shown here is derived from an EMBL/GenBank/DDBJ whole genome shotgun (WGS) entry which is preliminary data.</text>
</comment>
<dbReference type="EMBL" id="BAAABM010000016">
    <property type="protein sequence ID" value="GAA0333001.1"/>
    <property type="molecule type" value="Genomic_DNA"/>
</dbReference>
<proteinExistence type="predicted"/>
<accession>A0ABN0WD17</accession>
<dbReference type="Proteomes" id="UP001501822">
    <property type="component" value="Unassembled WGS sequence"/>
</dbReference>
<protein>
    <submittedName>
        <fullName evidence="1">Uncharacterized protein</fullName>
    </submittedName>
</protein>
<reference evidence="1 2" key="1">
    <citation type="journal article" date="2019" name="Int. J. Syst. Evol. Microbiol.">
        <title>The Global Catalogue of Microorganisms (GCM) 10K type strain sequencing project: providing services to taxonomists for standard genome sequencing and annotation.</title>
        <authorList>
            <consortium name="The Broad Institute Genomics Platform"/>
            <consortium name="The Broad Institute Genome Sequencing Center for Infectious Disease"/>
            <person name="Wu L."/>
            <person name="Ma J."/>
        </authorList>
    </citation>
    <scope>NUCLEOTIDE SEQUENCE [LARGE SCALE GENOMIC DNA]</scope>
    <source>
        <strain evidence="1 2">JCM 3146</strain>
    </source>
</reference>
<name>A0ABN0WD17_9ACTN</name>
<organism evidence="1 2">
    <name type="scientific">Actinoallomurus spadix</name>
    <dbReference type="NCBI Taxonomy" id="79912"/>
    <lineage>
        <taxon>Bacteria</taxon>
        <taxon>Bacillati</taxon>
        <taxon>Actinomycetota</taxon>
        <taxon>Actinomycetes</taxon>
        <taxon>Streptosporangiales</taxon>
        <taxon>Thermomonosporaceae</taxon>
        <taxon>Actinoallomurus</taxon>
    </lineage>
</organism>
<sequence length="127" mass="13672">MSVMESGPDATPETVTRFLNQLTAALVDRGLVAEVFGARMVWAKNPAADPPSGEPQAAAMSPGLRQAVVCQHDQHSGGLAWYWLWSGTTRDAPPEAEYLCPAEDVNQAADRITRVLRLDRADSGNPV</sequence>
<dbReference type="RefSeq" id="WP_252802452.1">
    <property type="nucleotide sequence ID" value="NZ_BAAABM010000016.1"/>
</dbReference>
<keyword evidence="2" id="KW-1185">Reference proteome</keyword>
<evidence type="ECO:0000313" key="1">
    <source>
        <dbReference type="EMBL" id="GAA0333001.1"/>
    </source>
</evidence>
<gene>
    <name evidence="1" type="ORF">GCM10010151_23490</name>
</gene>
<evidence type="ECO:0000313" key="2">
    <source>
        <dbReference type="Proteomes" id="UP001501822"/>
    </source>
</evidence>